<dbReference type="EMBL" id="BART01007634">
    <property type="protein sequence ID" value="GAG60874.1"/>
    <property type="molecule type" value="Genomic_DNA"/>
</dbReference>
<accession>X0YVT4</accession>
<evidence type="ECO:0000256" key="3">
    <source>
        <dbReference type="ARBA" id="ARBA00022884"/>
    </source>
</evidence>
<evidence type="ECO:0000256" key="1">
    <source>
        <dbReference type="ARBA" id="ARBA00022555"/>
    </source>
</evidence>
<organism evidence="4">
    <name type="scientific">marine sediment metagenome</name>
    <dbReference type="NCBI Taxonomy" id="412755"/>
    <lineage>
        <taxon>unclassified sequences</taxon>
        <taxon>metagenomes</taxon>
        <taxon>ecological metagenomes</taxon>
    </lineage>
</organism>
<gene>
    <name evidence="4" type="ORF">S01H4_17347</name>
</gene>
<keyword evidence="1" id="KW-0820">tRNA-binding</keyword>
<dbReference type="HAMAP" id="MF_00083">
    <property type="entry name" value="Pept_tRNA_hydro_bact"/>
    <property type="match status" value="1"/>
</dbReference>
<keyword evidence="2" id="KW-0378">Hydrolase</keyword>
<protein>
    <recommendedName>
        <fullName evidence="5">Peptidyl-tRNA hydrolase</fullName>
    </recommendedName>
</protein>
<dbReference type="Gene3D" id="3.40.50.1470">
    <property type="entry name" value="Peptidyl-tRNA hydrolase"/>
    <property type="match status" value="1"/>
</dbReference>
<comment type="caution">
    <text evidence="4">The sequence shown here is derived from an EMBL/GenBank/DDBJ whole genome shotgun (WGS) entry which is preliminary data.</text>
</comment>
<dbReference type="PANTHER" id="PTHR17224:SF1">
    <property type="entry name" value="PEPTIDYL-TRNA HYDROLASE"/>
    <property type="match status" value="1"/>
</dbReference>
<dbReference type="Pfam" id="PF01195">
    <property type="entry name" value="Pept_tRNA_hydro"/>
    <property type="match status" value="1"/>
</dbReference>
<reference evidence="4" key="1">
    <citation type="journal article" date="2014" name="Front. Microbiol.">
        <title>High frequency of phylogenetically diverse reductive dehalogenase-homologous genes in deep subseafloor sedimentary metagenomes.</title>
        <authorList>
            <person name="Kawai M."/>
            <person name="Futagami T."/>
            <person name="Toyoda A."/>
            <person name="Takaki Y."/>
            <person name="Nishi S."/>
            <person name="Hori S."/>
            <person name="Arai W."/>
            <person name="Tsubouchi T."/>
            <person name="Morono Y."/>
            <person name="Uchiyama I."/>
            <person name="Ito T."/>
            <person name="Fujiyama A."/>
            <person name="Inagaki F."/>
            <person name="Takami H."/>
        </authorList>
    </citation>
    <scope>NUCLEOTIDE SEQUENCE</scope>
    <source>
        <strain evidence="4">Expedition CK06-06</strain>
    </source>
</reference>
<evidence type="ECO:0000256" key="2">
    <source>
        <dbReference type="ARBA" id="ARBA00022801"/>
    </source>
</evidence>
<dbReference type="GO" id="GO:0004045">
    <property type="term" value="F:peptidyl-tRNA hydrolase activity"/>
    <property type="evidence" value="ECO:0007669"/>
    <property type="project" value="InterPro"/>
</dbReference>
<sequence>MWAVVGLGNPGKQYAQTKHNAGFVFMRKLSKNWGTRLKKRKSSSKMIIIARDKERVLLAMPQTYMNRSGLAVKQIAQNYAIKLEKLLVVYDDFDIPVGEIRIRKEGSAGSHKGMSSIIKELGTNLIPRIRIGIGPFDLEDDASDFVLSPFRKDDKQKFNKSLEKACQAAELFLSGQAEKAMNLYN</sequence>
<evidence type="ECO:0000313" key="4">
    <source>
        <dbReference type="EMBL" id="GAG60874.1"/>
    </source>
</evidence>
<dbReference type="SUPFAM" id="SSF53178">
    <property type="entry name" value="Peptidyl-tRNA hydrolase-like"/>
    <property type="match status" value="1"/>
</dbReference>
<keyword evidence="3" id="KW-0694">RNA-binding</keyword>
<dbReference type="PANTHER" id="PTHR17224">
    <property type="entry name" value="PEPTIDYL-TRNA HYDROLASE"/>
    <property type="match status" value="1"/>
</dbReference>
<dbReference type="InterPro" id="IPR001328">
    <property type="entry name" value="Pept_tRNA_hydro"/>
</dbReference>
<evidence type="ECO:0008006" key="5">
    <source>
        <dbReference type="Google" id="ProtNLM"/>
    </source>
</evidence>
<dbReference type="GO" id="GO:0000049">
    <property type="term" value="F:tRNA binding"/>
    <property type="evidence" value="ECO:0007669"/>
    <property type="project" value="UniProtKB-KW"/>
</dbReference>
<dbReference type="InterPro" id="IPR036416">
    <property type="entry name" value="Pept_tRNA_hydro_sf"/>
</dbReference>
<dbReference type="FunFam" id="3.40.50.1470:FF:000001">
    <property type="entry name" value="Peptidyl-tRNA hydrolase"/>
    <property type="match status" value="1"/>
</dbReference>
<dbReference type="AlphaFoldDB" id="X0YVT4"/>
<name>X0YVT4_9ZZZZ</name>
<dbReference type="NCBIfam" id="TIGR00447">
    <property type="entry name" value="pth"/>
    <property type="match status" value="1"/>
</dbReference>
<proteinExistence type="inferred from homology"/>
<dbReference type="CDD" id="cd00462">
    <property type="entry name" value="PTH"/>
    <property type="match status" value="1"/>
</dbReference>